<gene>
    <name evidence="3" type="primary">ABSGL_04222.1 scaffold 5169</name>
</gene>
<dbReference type="PANTHER" id="PTHR45985:SF3">
    <property type="entry name" value="CHITIN DEACETYLASE-LIKE 4"/>
    <property type="match status" value="1"/>
</dbReference>
<protein>
    <recommendedName>
        <fullName evidence="2">NodB homology domain-containing protein</fullName>
    </recommendedName>
</protein>
<dbReference type="Pfam" id="PF01522">
    <property type="entry name" value="Polysacc_deac_1"/>
    <property type="match status" value="1"/>
</dbReference>
<keyword evidence="4" id="KW-1185">Reference proteome</keyword>
<dbReference type="GO" id="GO:0016810">
    <property type="term" value="F:hydrolase activity, acting on carbon-nitrogen (but not peptide) bonds"/>
    <property type="evidence" value="ECO:0007669"/>
    <property type="project" value="InterPro"/>
</dbReference>
<dbReference type="InParanoid" id="A0A168MJU3"/>
<dbReference type="InterPro" id="IPR011330">
    <property type="entry name" value="Glyco_hydro/deAcase_b/a-brl"/>
</dbReference>
<dbReference type="EMBL" id="LT552278">
    <property type="protein sequence ID" value="SAL98667.1"/>
    <property type="molecule type" value="Genomic_DNA"/>
</dbReference>
<organism evidence="3">
    <name type="scientific">Absidia glauca</name>
    <name type="common">Pin mould</name>
    <dbReference type="NCBI Taxonomy" id="4829"/>
    <lineage>
        <taxon>Eukaryota</taxon>
        <taxon>Fungi</taxon>
        <taxon>Fungi incertae sedis</taxon>
        <taxon>Mucoromycota</taxon>
        <taxon>Mucoromycotina</taxon>
        <taxon>Mucoromycetes</taxon>
        <taxon>Mucorales</taxon>
        <taxon>Cunninghamellaceae</taxon>
        <taxon>Absidia</taxon>
    </lineage>
</organism>
<dbReference type="OrthoDB" id="504708at2759"/>
<sequence length="485" mass="52721">MKVLSSILSTAIICASTSFVYAQEGTTTQTASAPSSYSCDPATCKPSNNCLCASSNPPNGLDPKETPQFVVITFDDSVQDALYGTAQQMLNVTNPNGCKAKGTWYVSMQYTDFSLVQQWYAQGNEIADHTFTHVGTPSAQEISSAKSMLHEYGGIPLNKIQGFRAPFLNYTAETLKQLSQQQFSYDSSSSASSESDLFWPYTLDYGMANDCWTGICNPGLKLPGFWEFPMYAVMNNASVPQLMDVYLSGSPEDVTKWSLDAFNKHYNGGRQPFGIYVHPTHLSSYPGLPDPKPLMDGVINLIKNLSETKDVWVVSNQQLLAWMKNPVKASEMANQPYMKCEKPVLPSEICNGLDDNNSGGIDDSLLNNCNFGTSNFKTCFNCPSGAPSVSSPTPGSSTQNGTAGYRYPVPASCDPTWWDPIGNKCFCDASATNCNYKNMAVATNKTTNGNGTTSDATSVMTTLPLGQIIASMCVALLWETFSYSR</sequence>
<feature type="domain" description="NodB homology" evidence="2">
    <location>
        <begin position="65"/>
        <end position="183"/>
    </location>
</feature>
<dbReference type="Proteomes" id="UP000078561">
    <property type="component" value="Unassembled WGS sequence"/>
</dbReference>
<evidence type="ECO:0000259" key="2">
    <source>
        <dbReference type="Pfam" id="PF01522"/>
    </source>
</evidence>
<dbReference type="GO" id="GO:0005975">
    <property type="term" value="P:carbohydrate metabolic process"/>
    <property type="evidence" value="ECO:0007669"/>
    <property type="project" value="InterPro"/>
</dbReference>
<feature type="signal peptide" evidence="1">
    <location>
        <begin position="1"/>
        <end position="22"/>
    </location>
</feature>
<dbReference type="InterPro" id="IPR052740">
    <property type="entry name" value="CE4"/>
</dbReference>
<accession>A0A168MJU3</accession>
<evidence type="ECO:0000313" key="4">
    <source>
        <dbReference type="Proteomes" id="UP000078561"/>
    </source>
</evidence>
<dbReference type="Gene3D" id="3.20.20.370">
    <property type="entry name" value="Glycoside hydrolase/deacetylase"/>
    <property type="match status" value="1"/>
</dbReference>
<dbReference type="SUPFAM" id="SSF88713">
    <property type="entry name" value="Glycoside hydrolase/deacetylase"/>
    <property type="match status" value="1"/>
</dbReference>
<evidence type="ECO:0000256" key="1">
    <source>
        <dbReference type="SAM" id="SignalP"/>
    </source>
</evidence>
<name>A0A168MJU3_ABSGL</name>
<dbReference type="AlphaFoldDB" id="A0A168MJU3"/>
<dbReference type="PANTHER" id="PTHR45985">
    <property type="match status" value="1"/>
</dbReference>
<dbReference type="InterPro" id="IPR002509">
    <property type="entry name" value="NODB_dom"/>
</dbReference>
<feature type="chain" id="PRO_5007899059" description="NodB homology domain-containing protein" evidence="1">
    <location>
        <begin position="23"/>
        <end position="485"/>
    </location>
</feature>
<keyword evidence="1" id="KW-0732">Signal</keyword>
<reference evidence="3" key="1">
    <citation type="submission" date="2016-04" db="EMBL/GenBank/DDBJ databases">
        <authorList>
            <person name="Evans L.H."/>
            <person name="Alamgir A."/>
            <person name="Owens N."/>
            <person name="Weber N.D."/>
            <person name="Virtaneva K."/>
            <person name="Barbian K."/>
            <person name="Babar A."/>
            <person name="Rosenke K."/>
        </authorList>
    </citation>
    <scope>NUCLEOTIDE SEQUENCE [LARGE SCALE GENOMIC DNA]</scope>
    <source>
        <strain evidence="3">CBS 101.48</strain>
    </source>
</reference>
<proteinExistence type="predicted"/>
<dbReference type="OMA" id="ACGNGEC"/>
<dbReference type="STRING" id="4829.A0A168MJU3"/>
<evidence type="ECO:0000313" key="3">
    <source>
        <dbReference type="EMBL" id="SAL98667.1"/>
    </source>
</evidence>